<reference evidence="1 2" key="1">
    <citation type="submission" date="2020-08" db="EMBL/GenBank/DDBJ databases">
        <title>Genomic Encyclopedia of Type Strains, Phase III (KMG-III): the genomes of soil and plant-associated and newly described type strains.</title>
        <authorList>
            <person name="Whitman W."/>
        </authorList>
    </citation>
    <scope>NUCLEOTIDE SEQUENCE [LARGE SCALE GENOMIC DNA]</scope>
    <source>
        <strain evidence="1 2">CECT 8654</strain>
    </source>
</reference>
<dbReference type="Proteomes" id="UP000537130">
    <property type="component" value="Unassembled WGS sequence"/>
</dbReference>
<dbReference type="InterPro" id="IPR036249">
    <property type="entry name" value="Thioredoxin-like_sf"/>
</dbReference>
<organism evidence="1 2">
    <name type="scientific">Litorivivens lipolytica</name>
    <dbReference type="NCBI Taxonomy" id="1524264"/>
    <lineage>
        <taxon>Bacteria</taxon>
        <taxon>Pseudomonadati</taxon>
        <taxon>Pseudomonadota</taxon>
        <taxon>Gammaproteobacteria</taxon>
        <taxon>Litorivivens</taxon>
    </lineage>
</organism>
<gene>
    <name evidence="1" type="ORF">FHR99_000731</name>
</gene>
<keyword evidence="2" id="KW-1185">Reference proteome</keyword>
<dbReference type="RefSeq" id="WP_183409187.1">
    <property type="nucleotide sequence ID" value="NZ_JACHWY010000001.1"/>
</dbReference>
<name>A0A7W4W2Z9_9GAMM</name>
<sequence length="80" mass="9192">MTELILYSTSACHLCEMAEELLDEARSQGAPIQFEKVDIVDDDALMERYGVRIPVLRRRSDNAELGWPFDAVTLHRWLQG</sequence>
<proteinExistence type="predicted"/>
<dbReference type="EMBL" id="JACHWY010000001">
    <property type="protein sequence ID" value="MBB3046495.1"/>
    <property type="molecule type" value="Genomic_DNA"/>
</dbReference>
<dbReference type="InterPro" id="IPR008554">
    <property type="entry name" value="Glutaredoxin-like"/>
</dbReference>
<dbReference type="Gene3D" id="3.40.30.10">
    <property type="entry name" value="Glutaredoxin"/>
    <property type="match status" value="1"/>
</dbReference>
<accession>A0A7W4W2Z9</accession>
<evidence type="ECO:0000313" key="1">
    <source>
        <dbReference type="EMBL" id="MBB3046495.1"/>
    </source>
</evidence>
<evidence type="ECO:0000313" key="2">
    <source>
        <dbReference type="Proteomes" id="UP000537130"/>
    </source>
</evidence>
<protein>
    <submittedName>
        <fullName evidence="1">Glutaredoxin</fullName>
    </submittedName>
</protein>
<dbReference type="Pfam" id="PF05768">
    <property type="entry name" value="Glrx-like"/>
    <property type="match status" value="1"/>
</dbReference>
<comment type="caution">
    <text evidence="1">The sequence shown here is derived from an EMBL/GenBank/DDBJ whole genome shotgun (WGS) entry which is preliminary data.</text>
</comment>
<dbReference type="AlphaFoldDB" id="A0A7W4W2Z9"/>
<dbReference type="SUPFAM" id="SSF52833">
    <property type="entry name" value="Thioredoxin-like"/>
    <property type="match status" value="1"/>
</dbReference>